<proteinExistence type="predicted"/>
<dbReference type="PANTHER" id="PTHR46607">
    <property type="entry name" value="SEC14 DOMAIN AND SPECTRIN REPEAT-CONTAINING PROTEIN 1"/>
    <property type="match status" value="1"/>
</dbReference>
<dbReference type="GO" id="GO:0032266">
    <property type="term" value="F:phosphatidylinositol-3-phosphate binding"/>
    <property type="evidence" value="ECO:0007669"/>
    <property type="project" value="TreeGrafter"/>
</dbReference>
<keyword evidence="6" id="KW-1185">Reference proteome</keyword>
<dbReference type="InterPro" id="IPR056804">
    <property type="entry name" value="Spectrin_SESTD1"/>
</dbReference>
<evidence type="ECO:0000256" key="1">
    <source>
        <dbReference type="ARBA" id="ARBA00022737"/>
    </source>
</evidence>
<keyword evidence="1" id="KW-0677">Repeat</keyword>
<evidence type="ECO:0000259" key="4">
    <source>
        <dbReference type="Pfam" id="PF24915"/>
    </source>
</evidence>
<dbReference type="AlphaFoldDB" id="A0AAD9UEP1"/>
<dbReference type="Pfam" id="PF24915">
    <property type="entry name" value="Spectrin_SESTD1"/>
    <property type="match status" value="1"/>
</dbReference>
<gene>
    <name evidence="5" type="ORF">NP493_191g00009</name>
</gene>
<feature type="domain" description="SESTD1-like spectrin repeats region" evidence="4">
    <location>
        <begin position="373"/>
        <end position="473"/>
    </location>
</feature>
<dbReference type="GO" id="GO:0043325">
    <property type="term" value="F:phosphatidylinositol-3,4-bisphosphate binding"/>
    <property type="evidence" value="ECO:0007669"/>
    <property type="project" value="TreeGrafter"/>
</dbReference>
<evidence type="ECO:0000256" key="2">
    <source>
        <dbReference type="SAM" id="Coils"/>
    </source>
</evidence>
<dbReference type="PANTHER" id="PTHR46607:SF1">
    <property type="entry name" value="SEC14 DOMAIN AND SPECTRIN REPEAT-CONTAINING PROTEIN 1"/>
    <property type="match status" value="1"/>
</dbReference>
<organism evidence="5 6">
    <name type="scientific">Ridgeia piscesae</name>
    <name type="common">Tubeworm</name>
    <dbReference type="NCBI Taxonomy" id="27915"/>
    <lineage>
        <taxon>Eukaryota</taxon>
        <taxon>Metazoa</taxon>
        <taxon>Spiralia</taxon>
        <taxon>Lophotrochozoa</taxon>
        <taxon>Annelida</taxon>
        <taxon>Polychaeta</taxon>
        <taxon>Sedentaria</taxon>
        <taxon>Canalipalpata</taxon>
        <taxon>Sabellida</taxon>
        <taxon>Siboglinidae</taxon>
        <taxon>Ridgeia</taxon>
    </lineage>
</organism>
<accession>A0AAD9UEP1</accession>
<feature type="region of interest" description="Disordered" evidence="3">
    <location>
        <begin position="1"/>
        <end position="49"/>
    </location>
</feature>
<dbReference type="EMBL" id="JAODUO010000192">
    <property type="protein sequence ID" value="KAK2186677.1"/>
    <property type="molecule type" value="Genomic_DNA"/>
</dbReference>
<feature type="compositionally biased region" description="Polar residues" evidence="3">
    <location>
        <begin position="1"/>
        <end position="16"/>
    </location>
</feature>
<protein>
    <recommendedName>
        <fullName evidence="4">SESTD1-like spectrin repeats region domain-containing protein</fullName>
    </recommendedName>
</protein>
<feature type="compositionally biased region" description="Low complexity" evidence="3">
    <location>
        <begin position="26"/>
        <end position="41"/>
    </location>
</feature>
<dbReference type="Gene3D" id="1.20.58.60">
    <property type="match status" value="1"/>
</dbReference>
<dbReference type="GO" id="GO:0010314">
    <property type="term" value="F:phosphatidylinositol-5-phosphate binding"/>
    <property type="evidence" value="ECO:0007669"/>
    <property type="project" value="TreeGrafter"/>
</dbReference>
<name>A0AAD9UEP1_RIDPI</name>
<evidence type="ECO:0000256" key="3">
    <source>
        <dbReference type="SAM" id="MobiDB-lite"/>
    </source>
</evidence>
<dbReference type="GO" id="GO:0070273">
    <property type="term" value="F:phosphatidylinositol-4-phosphate binding"/>
    <property type="evidence" value="ECO:0007669"/>
    <property type="project" value="TreeGrafter"/>
</dbReference>
<dbReference type="GO" id="GO:0005546">
    <property type="term" value="F:phosphatidylinositol-4,5-bisphosphate binding"/>
    <property type="evidence" value="ECO:0007669"/>
    <property type="project" value="TreeGrafter"/>
</dbReference>
<reference evidence="5" key="1">
    <citation type="journal article" date="2023" name="Mol. Biol. Evol.">
        <title>Third-Generation Sequencing Reveals the Adaptive Role of the Epigenome in Three Deep-Sea Polychaetes.</title>
        <authorList>
            <person name="Perez M."/>
            <person name="Aroh O."/>
            <person name="Sun Y."/>
            <person name="Lan Y."/>
            <person name="Juniper S.K."/>
            <person name="Young C.R."/>
            <person name="Angers B."/>
            <person name="Qian P.Y."/>
        </authorList>
    </citation>
    <scope>NUCLEOTIDE SEQUENCE</scope>
    <source>
        <strain evidence="5">R07B-5</strain>
    </source>
</reference>
<comment type="caution">
    <text evidence="5">The sequence shown here is derived from an EMBL/GenBank/DDBJ whole genome shotgun (WGS) entry which is preliminary data.</text>
</comment>
<dbReference type="Proteomes" id="UP001209878">
    <property type="component" value="Unassembled WGS sequence"/>
</dbReference>
<keyword evidence="2" id="KW-0175">Coiled coil</keyword>
<evidence type="ECO:0000313" key="5">
    <source>
        <dbReference type="EMBL" id="KAK2186677.1"/>
    </source>
</evidence>
<feature type="coiled-coil region" evidence="2">
    <location>
        <begin position="245"/>
        <end position="272"/>
    </location>
</feature>
<evidence type="ECO:0000313" key="6">
    <source>
        <dbReference type="Proteomes" id="UP001209878"/>
    </source>
</evidence>
<dbReference type="GO" id="GO:0080025">
    <property type="term" value="F:phosphatidylinositol-3,5-bisphosphate binding"/>
    <property type="evidence" value="ECO:0007669"/>
    <property type="project" value="TreeGrafter"/>
</dbReference>
<sequence length="925" mass="103892">MATLRSNYSTSSQGSHRSPRSQDRTSPSLSSYSHGSYSERSVGGRDRRGGPILTFPGDVDASAFSTDDVISCLTYLSSIPRIEMLPPTINKLFHCLGKRVFAAYLILPEKQKLNLSFRKEKAQYSFQYQQLTASKLQTYVSRTQITPELGGSLLYRHDLWLKNRLEFEKFLREAKAVSKHLDTQISNLSRQLKKQKDLTPDDLLRQREHLLLTVIQSPEKILTQGQDLYRQLQSDAESGFQSSFTQDHTAMLKQIQRTMEQLSAKLDHVQNLWRDKEWEVVEWVSGPAEKLLASQTDIGDSYKTAEELRKQHEQLELKCTDTYGTYAELRHRAQEVIGGGTEKAVDIEAQRDYMDTVCRSFASRLERRRNLVISSLSQQLDVLLEVLCGDLVTDTVAQTETALENIKQKLSEVGVTAEQTFDEGQNLLDQLSLPVKNASGQDVTPDNRPHMERVERILASLRDRKSRCDELADMKYLKAIIWLLELCDVALQTQVDVSHDTKSVPGQQAEQRKLEETAKSTYEYGKQLLQAALVLRRSLHHDLKPNHERAMRLLDVWKKFSQGVNERASRLNGIAVFHKNADSVCCCHCGGGLPLVSLWGWTPTSVTVGGGLTSVTVGGSTVSQGSWTPTSVTVGVDSHWCHCGSGLTLVSLWEVDSTSVTVEVDSSPVSLWGWTPTSVTVGGELPLVSLWGWTPTSVTVEVLDGIAELLVVVSQTVNAEMSVERLVRDHSRTREQLMRHKKDTVVTGQHLLDRLAVPVLVQDGDSKQMRVEDEGVSEVIREKIALMHQKIAVLNTHWLEETKGLHLSPDGILLTPDGRPLPDQTRGGENIVRTPDGRMLDQSVVDGRGAQNGVDREGRMETQMLTSEYGQWRSLDDEWRHLVEALREKYFAWVQLSQHSRGCVYLTVSWHIDFLAASTADCSPT</sequence>
<dbReference type="SUPFAM" id="SSF46966">
    <property type="entry name" value="Spectrin repeat"/>
    <property type="match status" value="2"/>
</dbReference>